<gene>
    <name evidence="6" type="ORF">JW886_06660</name>
</gene>
<dbReference type="GO" id="GO:0005384">
    <property type="term" value="F:manganese ion transmembrane transporter activity"/>
    <property type="evidence" value="ECO:0007669"/>
    <property type="project" value="InterPro"/>
</dbReference>
<dbReference type="Pfam" id="PF01988">
    <property type="entry name" value="VIT1"/>
    <property type="match status" value="1"/>
</dbReference>
<evidence type="ECO:0000256" key="2">
    <source>
        <dbReference type="ARBA" id="ARBA00022692"/>
    </source>
</evidence>
<dbReference type="AlphaFoldDB" id="A0AA45KH19"/>
<dbReference type="PANTHER" id="PTHR31851">
    <property type="entry name" value="FE(2+)/MN(2+) TRANSPORTER PCL1"/>
    <property type="match status" value="1"/>
</dbReference>
<feature type="transmembrane region" description="Helical" evidence="5">
    <location>
        <begin position="188"/>
        <end position="206"/>
    </location>
</feature>
<dbReference type="GO" id="GO:0030026">
    <property type="term" value="P:intracellular manganese ion homeostasis"/>
    <property type="evidence" value="ECO:0007669"/>
    <property type="project" value="InterPro"/>
</dbReference>
<proteinExistence type="predicted"/>
<evidence type="ECO:0000256" key="5">
    <source>
        <dbReference type="SAM" id="Phobius"/>
    </source>
</evidence>
<protein>
    <submittedName>
        <fullName evidence="6">VIT family protein</fullName>
    </submittedName>
</protein>
<dbReference type="KEGG" id="lti:JW886_06660"/>
<dbReference type="EMBL" id="CP070872">
    <property type="protein sequence ID" value="QSE76146.1"/>
    <property type="molecule type" value="Genomic_DNA"/>
</dbReference>
<keyword evidence="7" id="KW-1185">Reference proteome</keyword>
<keyword evidence="4 5" id="KW-0472">Membrane</keyword>
<keyword evidence="2 5" id="KW-0812">Transmembrane</keyword>
<keyword evidence="3 5" id="KW-1133">Transmembrane helix</keyword>
<reference evidence="6 7" key="1">
    <citation type="submission" date="2021-02" db="EMBL/GenBank/DDBJ databases">
        <title>Complete genome sequence of Lactococcus lactis strain K_LL004.</title>
        <authorList>
            <person name="Kim H.B."/>
        </authorList>
    </citation>
    <scope>NUCLEOTIDE SEQUENCE [LARGE SCALE GENOMIC DNA]</scope>
    <source>
        <strain evidence="6 7">K_LL004</strain>
    </source>
</reference>
<dbReference type="InterPro" id="IPR008217">
    <property type="entry name" value="Ccc1_fam"/>
</dbReference>
<evidence type="ECO:0000313" key="7">
    <source>
        <dbReference type="Proteomes" id="UP000663608"/>
    </source>
</evidence>
<dbReference type="Proteomes" id="UP000663608">
    <property type="component" value="Chromosome"/>
</dbReference>
<feature type="transmembrane region" description="Helical" evidence="5">
    <location>
        <begin position="127"/>
        <end position="149"/>
    </location>
</feature>
<sequence length="211" mass="22106">MGANDGIISIAGIVIGVSGATSHIGTILLAGFAGTLAGTVSMAMGEYVSVSSQRDAQEKIIHEQKLALATSYQQEFDFVYHKYCASGISATLAYRATDEMMKKDALSTTVRERHGFTIGQELSAKSAAIASMLSFPTGALLPMLAIALLPRELSTMATFCAVLIALGFTGYAAAYLNGADKKHATLRNIVAGVLTMLVTYAVGILFKQGGL</sequence>
<evidence type="ECO:0000256" key="1">
    <source>
        <dbReference type="ARBA" id="ARBA00004127"/>
    </source>
</evidence>
<evidence type="ECO:0000256" key="3">
    <source>
        <dbReference type="ARBA" id="ARBA00022989"/>
    </source>
</evidence>
<feature type="transmembrane region" description="Helical" evidence="5">
    <location>
        <begin position="6"/>
        <end position="32"/>
    </location>
</feature>
<name>A0AA45KH19_9LACT</name>
<evidence type="ECO:0000256" key="4">
    <source>
        <dbReference type="ARBA" id="ARBA00023136"/>
    </source>
</evidence>
<dbReference type="CDD" id="cd02432">
    <property type="entry name" value="Nodulin-21_like_1"/>
    <property type="match status" value="1"/>
</dbReference>
<accession>A0AA45KH19</accession>
<feature type="transmembrane region" description="Helical" evidence="5">
    <location>
        <begin position="155"/>
        <end position="176"/>
    </location>
</feature>
<comment type="subcellular location">
    <subcellularLocation>
        <location evidence="1">Endomembrane system</location>
        <topology evidence="1">Multi-pass membrane protein</topology>
    </subcellularLocation>
</comment>
<dbReference type="GO" id="GO:0012505">
    <property type="term" value="C:endomembrane system"/>
    <property type="evidence" value="ECO:0007669"/>
    <property type="project" value="UniProtKB-SubCell"/>
</dbReference>
<evidence type="ECO:0000313" key="6">
    <source>
        <dbReference type="EMBL" id="QSE76146.1"/>
    </source>
</evidence>
<dbReference type="RefSeq" id="WP_205871630.1">
    <property type="nucleotide sequence ID" value="NZ_CP070872.1"/>
</dbReference>
<organism evidence="6 7">
    <name type="scientific">Lactococcus taiwanensis</name>
    <dbReference type="NCBI Taxonomy" id="1151742"/>
    <lineage>
        <taxon>Bacteria</taxon>
        <taxon>Bacillati</taxon>
        <taxon>Bacillota</taxon>
        <taxon>Bacilli</taxon>
        <taxon>Lactobacillales</taxon>
        <taxon>Streptococcaceae</taxon>
        <taxon>Lactococcus</taxon>
    </lineage>
</organism>